<sequence>MTLLNPLEELERAHTPATARELAREDERAASEASDVEEAAENGAPGEGVARTLLVELVCRHRFPQRLEEAMDVVESLAELFDCETSMRERDGRAVLTLTLPGGSDATRTLVLRRRLAQARLDVASLEHELALAGAVGDAGLENLKRNYRRST</sequence>
<dbReference type="AlphaFoldDB" id="A0A017SZ37"/>
<protein>
    <submittedName>
        <fullName evidence="2">Uncharacterized protein</fullName>
    </submittedName>
</protein>
<dbReference type="STRING" id="1192034.CAP_7648"/>
<comment type="caution">
    <text evidence="2">The sequence shown here is derived from an EMBL/GenBank/DDBJ whole genome shotgun (WGS) entry which is preliminary data.</text>
</comment>
<evidence type="ECO:0000313" key="2">
    <source>
        <dbReference type="EMBL" id="EYF01880.1"/>
    </source>
</evidence>
<name>A0A017SZ37_9BACT</name>
<gene>
    <name evidence="2" type="ORF">CAP_7648</name>
</gene>
<proteinExistence type="predicted"/>
<organism evidence="2 3">
    <name type="scientific">Chondromyces apiculatus DSM 436</name>
    <dbReference type="NCBI Taxonomy" id="1192034"/>
    <lineage>
        <taxon>Bacteria</taxon>
        <taxon>Pseudomonadati</taxon>
        <taxon>Myxococcota</taxon>
        <taxon>Polyangia</taxon>
        <taxon>Polyangiales</taxon>
        <taxon>Polyangiaceae</taxon>
        <taxon>Chondromyces</taxon>
    </lineage>
</organism>
<keyword evidence="3" id="KW-1185">Reference proteome</keyword>
<accession>A0A017SZ37</accession>
<reference evidence="2 3" key="1">
    <citation type="submission" date="2013-05" db="EMBL/GenBank/DDBJ databases">
        <title>Genome assembly of Chondromyces apiculatus DSM 436.</title>
        <authorList>
            <person name="Sharma G."/>
            <person name="Khatri I."/>
            <person name="Kaur C."/>
            <person name="Mayilraj S."/>
            <person name="Subramanian S."/>
        </authorList>
    </citation>
    <scope>NUCLEOTIDE SEQUENCE [LARGE SCALE GENOMIC DNA]</scope>
    <source>
        <strain evidence="2 3">DSM 436</strain>
    </source>
</reference>
<evidence type="ECO:0000313" key="3">
    <source>
        <dbReference type="Proteomes" id="UP000019678"/>
    </source>
</evidence>
<feature type="compositionally biased region" description="Basic and acidic residues" evidence="1">
    <location>
        <begin position="21"/>
        <end position="30"/>
    </location>
</feature>
<feature type="region of interest" description="Disordered" evidence="1">
    <location>
        <begin position="1"/>
        <end position="45"/>
    </location>
</feature>
<evidence type="ECO:0000256" key="1">
    <source>
        <dbReference type="SAM" id="MobiDB-lite"/>
    </source>
</evidence>
<dbReference type="EMBL" id="ASRX01000069">
    <property type="protein sequence ID" value="EYF01880.1"/>
    <property type="molecule type" value="Genomic_DNA"/>
</dbReference>
<dbReference type="Proteomes" id="UP000019678">
    <property type="component" value="Unassembled WGS sequence"/>
</dbReference>